<evidence type="ECO:0000259" key="1">
    <source>
        <dbReference type="Pfam" id="PF00685"/>
    </source>
</evidence>
<dbReference type="InterPro" id="IPR000863">
    <property type="entry name" value="Sulfotransferase_dom"/>
</dbReference>
<dbReference type="Gene3D" id="3.40.50.300">
    <property type="entry name" value="P-loop containing nucleotide triphosphate hydrolases"/>
    <property type="match status" value="1"/>
</dbReference>
<accession>A0A4Z0M7N2</accession>
<dbReference type="GO" id="GO:0008146">
    <property type="term" value="F:sulfotransferase activity"/>
    <property type="evidence" value="ECO:0007669"/>
    <property type="project" value="InterPro"/>
</dbReference>
<feature type="domain" description="Sulfotransferase" evidence="1">
    <location>
        <begin position="54"/>
        <end position="295"/>
    </location>
</feature>
<dbReference type="OrthoDB" id="9800698at2"/>
<comment type="caution">
    <text evidence="2">The sequence shown here is derived from an EMBL/GenBank/DDBJ whole genome shotgun (WGS) entry which is preliminary data.</text>
</comment>
<dbReference type="Proteomes" id="UP000298050">
    <property type="component" value="Unassembled WGS sequence"/>
</dbReference>
<evidence type="ECO:0000313" key="3">
    <source>
        <dbReference type="Proteomes" id="UP000298050"/>
    </source>
</evidence>
<organism evidence="2 3">
    <name type="scientific">Mangrovimicrobium sediminis</name>
    <dbReference type="NCBI Taxonomy" id="2562682"/>
    <lineage>
        <taxon>Bacteria</taxon>
        <taxon>Pseudomonadati</taxon>
        <taxon>Pseudomonadota</taxon>
        <taxon>Gammaproteobacteria</taxon>
        <taxon>Cellvibrionales</taxon>
        <taxon>Halieaceae</taxon>
        <taxon>Mangrovimicrobium</taxon>
    </lineage>
</organism>
<reference evidence="2 3" key="1">
    <citation type="submission" date="2019-04" db="EMBL/GenBank/DDBJ databases">
        <title>Taxonomy of novel Haliea sp. from mangrove soil of West Coast of India.</title>
        <authorList>
            <person name="Verma A."/>
            <person name="Kumar P."/>
            <person name="Krishnamurthi S."/>
        </authorList>
    </citation>
    <scope>NUCLEOTIDE SEQUENCE [LARGE SCALE GENOMIC DNA]</scope>
    <source>
        <strain evidence="2 3">SAOS-164</strain>
    </source>
</reference>
<dbReference type="EMBL" id="SRLE01000002">
    <property type="protein sequence ID" value="TGD75663.1"/>
    <property type="molecule type" value="Genomic_DNA"/>
</dbReference>
<dbReference type="InterPro" id="IPR027417">
    <property type="entry name" value="P-loop_NTPase"/>
</dbReference>
<dbReference type="RefSeq" id="WP_135440915.1">
    <property type="nucleotide sequence ID" value="NZ_SRLE01000002.1"/>
</dbReference>
<sequence>MAGDKTSTPFASLERSPEFAENPRLNMLLAELARQLGPVDALASANLQAPKFPPLMVLGNPRSGTTLLMSLLQQSGGFAVPTNVLARFAYAPYLGSLIQQLLFNPEFDYRGQLGGAAGGEGGHSVLGSTRGPLNVNEFYHFWRRFFPAGDIAELDAGALQAVDIEGLLRGIAAIESVFIQPVALKALMLQFNLSHFQALLPPVFYVYIRRDPVDVMCSILRARMRYYGDERQWWSVKPAQYEHLRHLCVEEQIAGQVYYTERAIRSGLRVVPENLQLVVDYESICRAPADVIAELRRSYRELDVTLETPGQLPERLAVSHSEDVPVEMRERLREAYSRLDLES</sequence>
<proteinExistence type="predicted"/>
<keyword evidence="3" id="KW-1185">Reference proteome</keyword>
<keyword evidence="2" id="KW-0808">Transferase</keyword>
<evidence type="ECO:0000313" key="2">
    <source>
        <dbReference type="EMBL" id="TGD75663.1"/>
    </source>
</evidence>
<gene>
    <name evidence="2" type="ORF">E4634_01895</name>
</gene>
<dbReference type="SUPFAM" id="SSF52540">
    <property type="entry name" value="P-loop containing nucleoside triphosphate hydrolases"/>
    <property type="match status" value="1"/>
</dbReference>
<protein>
    <submittedName>
        <fullName evidence="2">Sulfotransferase family protein</fullName>
    </submittedName>
</protein>
<dbReference type="Pfam" id="PF00685">
    <property type="entry name" value="Sulfotransfer_1"/>
    <property type="match status" value="1"/>
</dbReference>
<dbReference type="AlphaFoldDB" id="A0A4Z0M7N2"/>
<name>A0A4Z0M7N2_9GAMM</name>